<keyword evidence="4" id="KW-0472">Membrane</keyword>
<dbReference type="GO" id="GO:0043386">
    <property type="term" value="P:mycotoxin biosynthetic process"/>
    <property type="evidence" value="ECO:0007669"/>
    <property type="project" value="InterPro"/>
</dbReference>
<reference evidence="5" key="1">
    <citation type="submission" date="2019-10" db="EMBL/GenBank/DDBJ databases">
        <authorList>
            <consortium name="DOE Joint Genome Institute"/>
            <person name="Kuo A."/>
            <person name="Miyauchi S."/>
            <person name="Kiss E."/>
            <person name="Drula E."/>
            <person name="Kohler A."/>
            <person name="Sanchez-Garcia M."/>
            <person name="Andreopoulos B."/>
            <person name="Barry K.W."/>
            <person name="Bonito G."/>
            <person name="Buee M."/>
            <person name="Carver A."/>
            <person name="Chen C."/>
            <person name="Cichocki N."/>
            <person name="Clum A."/>
            <person name="Culley D."/>
            <person name="Crous P.W."/>
            <person name="Fauchery L."/>
            <person name="Girlanda M."/>
            <person name="Hayes R."/>
            <person name="Keri Z."/>
            <person name="LaButti K."/>
            <person name="Lipzen A."/>
            <person name="Lombard V."/>
            <person name="Magnuson J."/>
            <person name="Maillard F."/>
            <person name="Morin E."/>
            <person name="Murat C."/>
            <person name="Nolan M."/>
            <person name="Ohm R."/>
            <person name="Pangilinan J."/>
            <person name="Pereira M."/>
            <person name="Perotto S."/>
            <person name="Peter M."/>
            <person name="Riley R."/>
            <person name="Sitrit Y."/>
            <person name="Stielow B."/>
            <person name="Szollosi G."/>
            <person name="Zifcakova L."/>
            <person name="Stursova M."/>
            <person name="Spatafora J.W."/>
            <person name="Tedersoo L."/>
            <person name="Vaario L.-M."/>
            <person name="Yamada A."/>
            <person name="Yan M."/>
            <person name="Wang P."/>
            <person name="Xu J."/>
            <person name="Bruns T."/>
            <person name="Baldrian P."/>
            <person name="Vilgalys R."/>
            <person name="Henrissat B."/>
            <person name="Grigoriev I.V."/>
            <person name="Hibbett D."/>
            <person name="Nagy L.G."/>
            <person name="Martin F.M."/>
        </authorList>
    </citation>
    <scope>NUCLEOTIDE SEQUENCE</scope>
    <source>
        <strain evidence="5">BED1</strain>
    </source>
</reference>
<protein>
    <submittedName>
        <fullName evidence="5">Uncharacterized protein</fullName>
    </submittedName>
</protein>
<keyword evidence="6" id="KW-1185">Reference proteome</keyword>
<evidence type="ECO:0000313" key="6">
    <source>
        <dbReference type="Proteomes" id="UP001194468"/>
    </source>
</evidence>
<evidence type="ECO:0000313" key="5">
    <source>
        <dbReference type="EMBL" id="KAF8436513.1"/>
    </source>
</evidence>
<gene>
    <name evidence="5" type="ORF">L210DRAFT_3548224</name>
</gene>
<sequence length="194" mass="21923">MWPLLLTPLTVVKLGVILLGMFNLALMLQGRQYPLLHPRSSSITKPRETRIRSHPSLQLLHLDTHSRTRTRTLFTEETVHYPINGTLADLEWASLVPAGNNGLVLLGQTRTYAIVAPPPKTVQARYHVHHCFNYLRQMILCAANTRLNPTNHMHPSGKLASDGIGLTYQCRDWDAVYEAFEANYALNRTISFAI</sequence>
<dbReference type="Proteomes" id="UP001194468">
    <property type="component" value="Unassembled WGS sequence"/>
</dbReference>
<dbReference type="AlphaFoldDB" id="A0AAD4BP53"/>
<dbReference type="PANTHER" id="PTHR33365:SF11">
    <property type="entry name" value="TAT PATHWAY SIGNAL SEQUENCE"/>
    <property type="match status" value="1"/>
</dbReference>
<comment type="pathway">
    <text evidence="1">Mycotoxin biosynthesis.</text>
</comment>
<name>A0AAD4BP53_BOLED</name>
<reference evidence="5" key="2">
    <citation type="journal article" date="2020" name="Nat. Commun.">
        <title>Large-scale genome sequencing of mycorrhizal fungi provides insights into the early evolution of symbiotic traits.</title>
        <authorList>
            <person name="Miyauchi S."/>
            <person name="Kiss E."/>
            <person name="Kuo A."/>
            <person name="Drula E."/>
            <person name="Kohler A."/>
            <person name="Sanchez-Garcia M."/>
            <person name="Morin E."/>
            <person name="Andreopoulos B."/>
            <person name="Barry K.W."/>
            <person name="Bonito G."/>
            <person name="Buee M."/>
            <person name="Carver A."/>
            <person name="Chen C."/>
            <person name="Cichocki N."/>
            <person name="Clum A."/>
            <person name="Culley D."/>
            <person name="Crous P.W."/>
            <person name="Fauchery L."/>
            <person name="Girlanda M."/>
            <person name="Hayes R.D."/>
            <person name="Keri Z."/>
            <person name="LaButti K."/>
            <person name="Lipzen A."/>
            <person name="Lombard V."/>
            <person name="Magnuson J."/>
            <person name="Maillard F."/>
            <person name="Murat C."/>
            <person name="Nolan M."/>
            <person name="Ohm R.A."/>
            <person name="Pangilinan J."/>
            <person name="Pereira M.F."/>
            <person name="Perotto S."/>
            <person name="Peter M."/>
            <person name="Pfister S."/>
            <person name="Riley R."/>
            <person name="Sitrit Y."/>
            <person name="Stielow J.B."/>
            <person name="Szollosi G."/>
            <person name="Zifcakova L."/>
            <person name="Stursova M."/>
            <person name="Spatafora J.W."/>
            <person name="Tedersoo L."/>
            <person name="Vaario L.M."/>
            <person name="Yamada A."/>
            <person name="Yan M."/>
            <person name="Wang P."/>
            <person name="Xu J."/>
            <person name="Bruns T."/>
            <person name="Baldrian P."/>
            <person name="Vilgalys R."/>
            <person name="Dunand C."/>
            <person name="Henrissat B."/>
            <person name="Grigoriev I.V."/>
            <person name="Hibbett D."/>
            <person name="Nagy L.G."/>
            <person name="Martin F.M."/>
        </authorList>
    </citation>
    <scope>NUCLEOTIDE SEQUENCE</scope>
    <source>
        <strain evidence="5">BED1</strain>
    </source>
</reference>
<keyword evidence="4" id="KW-1133">Transmembrane helix</keyword>
<keyword evidence="2" id="KW-0560">Oxidoreductase</keyword>
<accession>A0AAD4BP53</accession>
<dbReference type="Pfam" id="PF11807">
    <property type="entry name" value="UstYa"/>
    <property type="match status" value="1"/>
</dbReference>
<comment type="similarity">
    <text evidence="3">Belongs to the ustYa family.</text>
</comment>
<evidence type="ECO:0000256" key="4">
    <source>
        <dbReference type="SAM" id="Phobius"/>
    </source>
</evidence>
<feature type="transmembrane region" description="Helical" evidence="4">
    <location>
        <begin position="6"/>
        <end position="28"/>
    </location>
</feature>
<dbReference type="GO" id="GO:0016491">
    <property type="term" value="F:oxidoreductase activity"/>
    <property type="evidence" value="ECO:0007669"/>
    <property type="project" value="UniProtKB-KW"/>
</dbReference>
<evidence type="ECO:0000256" key="1">
    <source>
        <dbReference type="ARBA" id="ARBA00004685"/>
    </source>
</evidence>
<evidence type="ECO:0000256" key="2">
    <source>
        <dbReference type="ARBA" id="ARBA00023002"/>
    </source>
</evidence>
<proteinExistence type="inferred from homology"/>
<dbReference type="InterPro" id="IPR021765">
    <property type="entry name" value="UstYa-like"/>
</dbReference>
<dbReference type="EMBL" id="WHUW01000021">
    <property type="protein sequence ID" value="KAF8436513.1"/>
    <property type="molecule type" value="Genomic_DNA"/>
</dbReference>
<dbReference type="PANTHER" id="PTHR33365">
    <property type="entry name" value="YALI0B05434P"/>
    <property type="match status" value="1"/>
</dbReference>
<evidence type="ECO:0000256" key="3">
    <source>
        <dbReference type="ARBA" id="ARBA00035112"/>
    </source>
</evidence>
<keyword evidence="4" id="KW-0812">Transmembrane</keyword>
<organism evidence="5 6">
    <name type="scientific">Boletus edulis BED1</name>
    <dbReference type="NCBI Taxonomy" id="1328754"/>
    <lineage>
        <taxon>Eukaryota</taxon>
        <taxon>Fungi</taxon>
        <taxon>Dikarya</taxon>
        <taxon>Basidiomycota</taxon>
        <taxon>Agaricomycotina</taxon>
        <taxon>Agaricomycetes</taxon>
        <taxon>Agaricomycetidae</taxon>
        <taxon>Boletales</taxon>
        <taxon>Boletineae</taxon>
        <taxon>Boletaceae</taxon>
        <taxon>Boletoideae</taxon>
        <taxon>Boletus</taxon>
    </lineage>
</organism>
<comment type="caution">
    <text evidence="5">The sequence shown here is derived from an EMBL/GenBank/DDBJ whole genome shotgun (WGS) entry which is preliminary data.</text>
</comment>